<dbReference type="SUPFAM" id="SSF53474">
    <property type="entry name" value="alpha/beta-Hydrolases"/>
    <property type="match status" value="1"/>
</dbReference>
<evidence type="ECO:0000259" key="1">
    <source>
        <dbReference type="Pfam" id="PF12697"/>
    </source>
</evidence>
<dbReference type="PRINTS" id="PR00111">
    <property type="entry name" value="ABHYDROLASE"/>
</dbReference>
<dbReference type="Pfam" id="PF12697">
    <property type="entry name" value="Abhydrolase_6"/>
    <property type="match status" value="1"/>
</dbReference>
<name>A0A225NLF5_9RHOB</name>
<dbReference type="Proteomes" id="UP000215377">
    <property type="component" value="Unassembled WGS sequence"/>
</dbReference>
<dbReference type="Gene3D" id="3.40.50.1820">
    <property type="entry name" value="alpha/beta hydrolase"/>
    <property type="match status" value="1"/>
</dbReference>
<dbReference type="PANTHER" id="PTHR43194">
    <property type="entry name" value="HYDROLASE ALPHA/BETA FOLD FAMILY"/>
    <property type="match status" value="1"/>
</dbReference>
<feature type="domain" description="AB hydrolase-1" evidence="1">
    <location>
        <begin position="6"/>
        <end position="219"/>
    </location>
</feature>
<dbReference type="AlphaFoldDB" id="A0A225NLF5"/>
<dbReference type="InterPro" id="IPR029058">
    <property type="entry name" value="AB_hydrolase_fold"/>
</dbReference>
<dbReference type="PANTHER" id="PTHR43194:SF2">
    <property type="entry name" value="PEROXISOMAL MEMBRANE PROTEIN LPX1"/>
    <property type="match status" value="1"/>
</dbReference>
<proteinExistence type="predicted"/>
<keyword evidence="3" id="KW-1185">Reference proteome</keyword>
<evidence type="ECO:0000313" key="2">
    <source>
        <dbReference type="EMBL" id="OWU75025.1"/>
    </source>
</evidence>
<accession>A0A225NLF5</accession>
<dbReference type="GO" id="GO:0016787">
    <property type="term" value="F:hydrolase activity"/>
    <property type="evidence" value="ECO:0007669"/>
    <property type="project" value="UniProtKB-KW"/>
</dbReference>
<dbReference type="EMBL" id="AQQR01000003">
    <property type="protein sequence ID" value="OWU75025.1"/>
    <property type="molecule type" value="Genomic_DNA"/>
</dbReference>
<dbReference type="OrthoDB" id="5491135at2"/>
<dbReference type="InterPro" id="IPR000073">
    <property type="entry name" value="AB_hydrolase_1"/>
</dbReference>
<sequence length="227" mass="24795">MRLPLIFLPGMMCDARLFAPQMAALSDHVPVCADLSAEDNVQAMAARVLDDAPERFALAGLSMGGIVAMEVLRQAPDRVARLALMDTNPLAETPEVKAGRAAQIARAGAGELADMMRDTFIPRYLVAPNAAIERICAEMADTLGPDAFARQSRALRDRPDQCDTLRGYTGPTLILTGAEDRLCPRDRHELMHRLMPHAAYTVIEGAGHLPTLERPEPTTEALRQWLT</sequence>
<dbReference type="InterPro" id="IPR050228">
    <property type="entry name" value="Carboxylesterase_BioH"/>
</dbReference>
<comment type="caution">
    <text evidence="2">The sequence shown here is derived from an EMBL/GenBank/DDBJ whole genome shotgun (WGS) entry which is preliminary data.</text>
</comment>
<gene>
    <name evidence="2" type="ORF">ATO3_10845</name>
</gene>
<reference evidence="2 3" key="1">
    <citation type="submission" date="2013-04" db="EMBL/GenBank/DDBJ databases">
        <title>Oceanicola sp. 22II1-22F33 Genome Sequencing.</title>
        <authorList>
            <person name="Lai Q."/>
            <person name="Li G."/>
            <person name="Shao Z."/>
        </authorList>
    </citation>
    <scope>NUCLEOTIDE SEQUENCE [LARGE SCALE GENOMIC DNA]</scope>
    <source>
        <strain evidence="2 3">22II1-22F33</strain>
    </source>
</reference>
<keyword evidence="2" id="KW-0378">Hydrolase</keyword>
<organism evidence="2 3">
    <name type="scientific">Marinibacterium profundimaris</name>
    <dbReference type="NCBI Taxonomy" id="1679460"/>
    <lineage>
        <taxon>Bacteria</taxon>
        <taxon>Pseudomonadati</taxon>
        <taxon>Pseudomonadota</taxon>
        <taxon>Alphaproteobacteria</taxon>
        <taxon>Rhodobacterales</taxon>
        <taxon>Paracoccaceae</taxon>
        <taxon>Marinibacterium</taxon>
    </lineage>
</organism>
<dbReference type="RefSeq" id="WP_088649858.1">
    <property type="nucleotide sequence ID" value="NZ_AQQR01000003.1"/>
</dbReference>
<protein>
    <submittedName>
        <fullName evidence="2">Alpha/beta hydrolase</fullName>
    </submittedName>
</protein>
<evidence type="ECO:0000313" key="3">
    <source>
        <dbReference type="Proteomes" id="UP000215377"/>
    </source>
</evidence>